<organism evidence="1 2">
    <name type="scientific">Liberibacter crescens (strain BT-1)</name>
    <dbReference type="NCBI Taxonomy" id="1215343"/>
    <lineage>
        <taxon>Bacteria</taxon>
        <taxon>Pseudomonadati</taxon>
        <taxon>Pseudomonadota</taxon>
        <taxon>Alphaproteobacteria</taxon>
        <taxon>Hyphomicrobiales</taxon>
        <taxon>Rhizobiaceae</taxon>
        <taxon>Liberibacter</taxon>
    </lineage>
</organism>
<dbReference type="EMBL" id="CP003789">
    <property type="protein sequence ID" value="AGA64466.1"/>
    <property type="molecule type" value="Genomic_DNA"/>
</dbReference>
<proteinExistence type="predicted"/>
<accession>L0EVP7</accession>
<dbReference type="RefSeq" id="WP_015272893.1">
    <property type="nucleotide sequence ID" value="NC_019907.1"/>
</dbReference>
<sequence length="109" mass="12076">MAESKTAAKEYIHESLKHLEKKLVLVEWEDSCQPISDWVLFSEKMGIDVAEVKSVGWLLKYTERTVVLVPNVGNSKKDNAQGSGVIHIPMSAVIKVSAIADKEASYCDL</sequence>
<gene>
    <name evidence="1" type="ordered locus">B488_04740</name>
</gene>
<reference evidence="1 2" key="1">
    <citation type="journal article" date="2012" name="Stand. Genomic Sci.">
        <title>Complete genome sequence of Liberibacter crescens BT-1.</title>
        <authorList>
            <person name="Leonard M.T."/>
            <person name="Fagen J.R."/>
            <person name="Davis-Richardson A.G."/>
            <person name="Davis M.J."/>
            <person name="Triplett E.W."/>
        </authorList>
    </citation>
    <scope>NUCLEOTIDE SEQUENCE [LARGE SCALE GENOMIC DNA]</scope>
    <source>
        <strain evidence="1 2">BT-1</strain>
    </source>
</reference>
<dbReference type="HOGENOM" id="CLU_2180613_0_0_5"/>
<evidence type="ECO:0000313" key="1">
    <source>
        <dbReference type="EMBL" id="AGA64466.1"/>
    </source>
</evidence>
<protein>
    <submittedName>
        <fullName evidence="1">Uncharacterized protein</fullName>
    </submittedName>
</protein>
<keyword evidence="2" id="KW-1185">Reference proteome</keyword>
<evidence type="ECO:0000313" key="2">
    <source>
        <dbReference type="Proteomes" id="UP000010799"/>
    </source>
</evidence>
<name>L0EVP7_LIBCB</name>
<dbReference type="AlphaFoldDB" id="L0EVP7"/>
<dbReference type="PATRIC" id="fig|1215343.11.peg.483"/>
<dbReference type="Proteomes" id="UP000010799">
    <property type="component" value="Chromosome"/>
</dbReference>
<dbReference type="KEGG" id="lcc:B488_04740"/>